<keyword evidence="2" id="KW-1185">Reference proteome</keyword>
<proteinExistence type="predicted"/>
<dbReference type="EMBL" id="JAERSE020000005">
    <property type="protein sequence ID" value="MCA6069079.1"/>
    <property type="molecule type" value="Genomic_DNA"/>
</dbReference>
<evidence type="ECO:0000313" key="1">
    <source>
        <dbReference type="EMBL" id="MCA6069079.1"/>
    </source>
</evidence>
<reference evidence="1 2" key="1">
    <citation type="submission" date="2021-09" db="EMBL/GenBank/DDBJ databases">
        <title>Genome sequencing and assembly of Chryseobacterium sp. RG1.</title>
        <authorList>
            <person name="Chhetri G."/>
        </authorList>
    </citation>
    <scope>NUCLEOTIDE SEQUENCE [LARGE SCALE GENOMIC DNA]</scope>
    <source>
        <strain evidence="1 2">RG1</strain>
    </source>
</reference>
<gene>
    <name evidence="1" type="ORF">JI747_018080</name>
</gene>
<comment type="caution">
    <text evidence="1">The sequence shown here is derived from an EMBL/GenBank/DDBJ whole genome shotgun (WGS) entry which is preliminary data.</text>
</comment>
<protein>
    <recommendedName>
        <fullName evidence="3">Zinc-ribbon domain-containing protein</fullName>
    </recommendedName>
</protein>
<accession>A0ABS8A531</accession>
<evidence type="ECO:0008006" key="3">
    <source>
        <dbReference type="Google" id="ProtNLM"/>
    </source>
</evidence>
<dbReference type="RefSeq" id="WP_225690268.1">
    <property type="nucleotide sequence ID" value="NZ_JAERSE020000005.1"/>
</dbReference>
<name>A0ABS8A531_9FLAO</name>
<sequence length="188" mass="22067">MCRYAGKTYKPHYACFSCRKSFKQIDSYDILARIEKDKIYHELNGKSIRKVGTVFTKKERNKLDELIFEIENRPIKCPECESLMADLGRDFKAPKKTAIKEWKIIEGLYQIGKVFHTCGCDGIGYIPQNPKDYEVYLKNRLEEYQGNLVSCQNLSKTEFPDKIERTNYWANQILKIKAEMVNQKFIVV</sequence>
<organism evidence="1 2">
    <name type="scientific">Chryseobacterium tagetis</name>
    <dbReference type="NCBI Taxonomy" id="2801334"/>
    <lineage>
        <taxon>Bacteria</taxon>
        <taxon>Pseudomonadati</taxon>
        <taxon>Bacteroidota</taxon>
        <taxon>Flavobacteriia</taxon>
        <taxon>Flavobacteriales</taxon>
        <taxon>Weeksellaceae</taxon>
        <taxon>Chryseobacterium group</taxon>
        <taxon>Chryseobacterium</taxon>
    </lineage>
</organism>
<evidence type="ECO:0000313" key="2">
    <source>
        <dbReference type="Proteomes" id="UP000618240"/>
    </source>
</evidence>
<dbReference type="Proteomes" id="UP000618240">
    <property type="component" value="Unassembled WGS sequence"/>
</dbReference>